<dbReference type="PANTHER" id="PTHR42771">
    <property type="entry name" value="IRON(3+)-HYDROXAMATE IMPORT ATP-BINDING PROTEIN FHUC"/>
    <property type="match status" value="1"/>
</dbReference>
<dbReference type="GO" id="GO:0006826">
    <property type="term" value="P:iron ion transport"/>
    <property type="evidence" value="ECO:0007669"/>
    <property type="project" value="UniProtKB-KW"/>
</dbReference>
<evidence type="ECO:0000313" key="13">
    <source>
        <dbReference type="Proteomes" id="UP000031740"/>
    </source>
</evidence>
<dbReference type="GO" id="GO:0005886">
    <property type="term" value="C:plasma membrane"/>
    <property type="evidence" value="ECO:0007669"/>
    <property type="project" value="UniProtKB-SubCell"/>
</dbReference>
<evidence type="ECO:0000256" key="5">
    <source>
        <dbReference type="ARBA" id="ARBA00022496"/>
    </source>
</evidence>
<dbReference type="RefSeq" id="WP_041849840.1">
    <property type="nucleotide sequence ID" value="NZ_KL503807.1"/>
</dbReference>
<dbReference type="InterPro" id="IPR003593">
    <property type="entry name" value="AAA+_ATPase"/>
</dbReference>
<evidence type="ECO:0000256" key="2">
    <source>
        <dbReference type="ARBA" id="ARBA00005417"/>
    </source>
</evidence>
<evidence type="ECO:0000256" key="3">
    <source>
        <dbReference type="ARBA" id="ARBA00022448"/>
    </source>
</evidence>
<evidence type="ECO:0000256" key="7">
    <source>
        <dbReference type="ARBA" id="ARBA00022840"/>
    </source>
</evidence>
<evidence type="ECO:0000256" key="6">
    <source>
        <dbReference type="ARBA" id="ARBA00022741"/>
    </source>
</evidence>
<evidence type="ECO:0000259" key="11">
    <source>
        <dbReference type="PROSITE" id="PS50893"/>
    </source>
</evidence>
<evidence type="ECO:0000256" key="8">
    <source>
        <dbReference type="ARBA" id="ARBA00023004"/>
    </source>
</evidence>
<feature type="domain" description="ABC transporter" evidence="11">
    <location>
        <begin position="2"/>
        <end position="236"/>
    </location>
</feature>
<keyword evidence="7" id="KW-0067">ATP-binding</keyword>
<keyword evidence="3" id="KW-0813">Transport</keyword>
<dbReference type="Pfam" id="PF00005">
    <property type="entry name" value="ABC_tran"/>
    <property type="match status" value="1"/>
</dbReference>
<dbReference type="EMBL" id="ASIV01000008">
    <property type="protein sequence ID" value="KEG18300.1"/>
    <property type="molecule type" value="Genomic_DNA"/>
</dbReference>
<evidence type="ECO:0000256" key="10">
    <source>
        <dbReference type="ARBA" id="ARBA00023136"/>
    </source>
</evidence>
<dbReference type="InterPro" id="IPR051535">
    <property type="entry name" value="Siderophore_ABC-ATPase"/>
</dbReference>
<name>A0A072QXY4_BARBA</name>
<accession>A0A072QXY4</accession>
<evidence type="ECO:0000256" key="1">
    <source>
        <dbReference type="ARBA" id="ARBA00004202"/>
    </source>
</evidence>
<dbReference type="SUPFAM" id="SSF52540">
    <property type="entry name" value="P-loop containing nucleoside triphosphate hydrolases"/>
    <property type="match status" value="1"/>
</dbReference>
<keyword evidence="5" id="KW-0410">Iron transport</keyword>
<keyword evidence="6" id="KW-0547">Nucleotide-binding</keyword>
<keyword evidence="9" id="KW-0406">Ion transport</keyword>
<dbReference type="SMART" id="SM00382">
    <property type="entry name" value="AAA"/>
    <property type="match status" value="1"/>
</dbReference>
<dbReference type="GO" id="GO:0016887">
    <property type="term" value="F:ATP hydrolysis activity"/>
    <property type="evidence" value="ECO:0007669"/>
    <property type="project" value="InterPro"/>
</dbReference>
<dbReference type="GO" id="GO:0005524">
    <property type="term" value="F:ATP binding"/>
    <property type="evidence" value="ECO:0007669"/>
    <property type="project" value="UniProtKB-KW"/>
</dbReference>
<reference evidence="12 13" key="1">
    <citation type="submission" date="2013-04" db="EMBL/GenBank/DDBJ databases">
        <title>The Genome Sequence of Bartonella bacilliformis Ver097.</title>
        <authorList>
            <consortium name="The Broad Institute Genomics Platform"/>
            <consortium name="The Broad Institute Genome Sequencing Center for Infectious Disease"/>
            <person name="Feldgarden M."/>
            <person name="Kirby J."/>
            <person name="Birtles R."/>
            <person name="Dasch G."/>
            <person name="Hendrix L."/>
            <person name="Koehler J."/>
            <person name="Walker B."/>
            <person name="Young S.K."/>
            <person name="Zeng Q."/>
            <person name="Gargeya S."/>
            <person name="Fitzgerald M."/>
            <person name="Haas B."/>
            <person name="Abouelleil A."/>
            <person name="Allen A.W."/>
            <person name="Alvarado L."/>
            <person name="Arachchi H.M."/>
            <person name="Berlin A.M."/>
            <person name="Chapman S.B."/>
            <person name="Gainer-Dewar J."/>
            <person name="Goldberg J."/>
            <person name="Griggs A."/>
            <person name="Gujja S."/>
            <person name="Hansen M."/>
            <person name="Howarth C."/>
            <person name="Imamovic A."/>
            <person name="Ireland A."/>
            <person name="Larimer J."/>
            <person name="McCowan C."/>
            <person name="Murphy C."/>
            <person name="Pearson M."/>
            <person name="Poon T.W."/>
            <person name="Priest M."/>
            <person name="Roberts A."/>
            <person name="Saif S."/>
            <person name="Shea T."/>
            <person name="Sisk P."/>
            <person name="Sykes S."/>
            <person name="Wortman J."/>
            <person name="Nusbaum C."/>
            <person name="Birren B."/>
        </authorList>
    </citation>
    <scope>NUCLEOTIDE SEQUENCE [LARGE SCALE GENOMIC DNA]</scope>
    <source>
        <strain evidence="12 13">Ver097</strain>
    </source>
</reference>
<comment type="similarity">
    <text evidence="2">Belongs to the ABC transporter superfamily.</text>
</comment>
<dbReference type="Proteomes" id="UP000031740">
    <property type="component" value="Unassembled WGS sequence"/>
</dbReference>
<evidence type="ECO:0000256" key="9">
    <source>
        <dbReference type="ARBA" id="ARBA00023065"/>
    </source>
</evidence>
<dbReference type="InterPro" id="IPR017871">
    <property type="entry name" value="ABC_transporter-like_CS"/>
</dbReference>
<dbReference type="InterPro" id="IPR003439">
    <property type="entry name" value="ABC_transporter-like_ATP-bd"/>
</dbReference>
<evidence type="ECO:0000256" key="4">
    <source>
        <dbReference type="ARBA" id="ARBA00022475"/>
    </source>
</evidence>
<organism evidence="12 13">
    <name type="scientific">Bartonella bacilliformis Ver097</name>
    <dbReference type="NCBI Taxonomy" id="1293911"/>
    <lineage>
        <taxon>Bacteria</taxon>
        <taxon>Pseudomonadati</taxon>
        <taxon>Pseudomonadota</taxon>
        <taxon>Alphaproteobacteria</taxon>
        <taxon>Hyphomicrobiales</taxon>
        <taxon>Bartonellaceae</taxon>
        <taxon>Bartonella</taxon>
    </lineage>
</organism>
<dbReference type="Gene3D" id="3.40.50.300">
    <property type="entry name" value="P-loop containing nucleotide triphosphate hydrolases"/>
    <property type="match status" value="1"/>
</dbReference>
<dbReference type="PROSITE" id="PS00211">
    <property type="entry name" value="ABC_TRANSPORTER_1"/>
    <property type="match status" value="1"/>
</dbReference>
<dbReference type="PATRIC" id="fig|1293911.3.peg.1188"/>
<dbReference type="PROSITE" id="PS50893">
    <property type="entry name" value="ABC_TRANSPORTER_2"/>
    <property type="match status" value="1"/>
</dbReference>
<comment type="caution">
    <text evidence="12">The sequence shown here is derived from an EMBL/GenBank/DDBJ whole genome shotgun (WGS) entry which is preliminary data.</text>
</comment>
<dbReference type="PANTHER" id="PTHR42771:SF3">
    <property type="entry name" value="PETROBACTIN IMPORT ATP-BINDING PROTEIN YCLP"/>
    <property type="match status" value="1"/>
</dbReference>
<dbReference type="CDD" id="cd03214">
    <property type="entry name" value="ABC_Iron-Siderophores_B12_Hemin"/>
    <property type="match status" value="1"/>
</dbReference>
<dbReference type="HOGENOM" id="CLU_000604_1_11_5"/>
<dbReference type="FunFam" id="3.40.50.300:FF:000134">
    <property type="entry name" value="Iron-enterobactin ABC transporter ATP-binding protein"/>
    <property type="match status" value="1"/>
</dbReference>
<keyword evidence="4" id="KW-1003">Cell membrane</keyword>
<dbReference type="InterPro" id="IPR027417">
    <property type="entry name" value="P-loop_NTPase"/>
</dbReference>
<comment type="subcellular location">
    <subcellularLocation>
        <location evidence="1">Cell membrane</location>
        <topology evidence="1">Peripheral membrane protein</topology>
    </subcellularLocation>
</comment>
<keyword evidence="10" id="KW-0472">Membrane</keyword>
<dbReference type="STRING" id="1293911.H710_01148"/>
<dbReference type="AlphaFoldDB" id="A0A072QXY4"/>
<keyword evidence="8" id="KW-0408">Iron</keyword>
<evidence type="ECO:0000313" key="12">
    <source>
        <dbReference type="EMBL" id="KEG18300.1"/>
    </source>
</evidence>
<gene>
    <name evidence="12" type="ORF">H710_01148</name>
</gene>
<sequence length="252" mass="28530">MIEINHLSKSYGAQLVIDNLCLHLPKGGITSLIGPNGSGKSTLLLMIRRLLPKNQGSISIDGLDTHTTPHDVLAKKLSLLRQDNPLSVRLTVYDLVSFGRYPYSKGRYHHEDKKFIDNAIQYLDLQGLETRFLDELSGGQRQRAFIAMLLCQDTDYVLLDEPLNNLDMKHSIAMMKQLRRMANELNKTILLVMHDINFASSYSDIIVALKHGKAAYCGSPREIMKPEILKEIYDTDIQVKMIDGVPIALYYQ</sequence>
<proteinExistence type="inferred from homology"/>
<protein>
    <recommendedName>
        <fullName evidence="11">ABC transporter domain-containing protein</fullName>
    </recommendedName>
</protein>